<dbReference type="Proteomes" id="UP000249497">
    <property type="component" value="Unassembled WGS sequence"/>
</dbReference>
<evidence type="ECO:0000313" key="3">
    <source>
        <dbReference type="Proteomes" id="UP000249497"/>
    </source>
</evidence>
<proteinExistence type="predicted"/>
<keyword evidence="3" id="KW-1185">Reference proteome</keyword>
<dbReference type="AlphaFoldDB" id="A0A8T8WZU9"/>
<name>A0A8T8WZU9_ASPJA</name>
<dbReference type="GeneID" id="37169670"/>
<organism evidence="2 3">
    <name type="scientific">Aspergillus japonicus CBS 114.51</name>
    <dbReference type="NCBI Taxonomy" id="1448312"/>
    <lineage>
        <taxon>Eukaryota</taxon>
        <taxon>Fungi</taxon>
        <taxon>Dikarya</taxon>
        <taxon>Ascomycota</taxon>
        <taxon>Pezizomycotina</taxon>
        <taxon>Eurotiomycetes</taxon>
        <taxon>Eurotiomycetidae</taxon>
        <taxon>Eurotiales</taxon>
        <taxon>Aspergillaceae</taxon>
        <taxon>Aspergillus</taxon>
        <taxon>Aspergillus subgen. Circumdati</taxon>
    </lineage>
</organism>
<dbReference type="EMBL" id="KZ824799">
    <property type="protein sequence ID" value="RAH80912.1"/>
    <property type="molecule type" value="Genomic_DNA"/>
</dbReference>
<evidence type="ECO:0000313" key="2">
    <source>
        <dbReference type="EMBL" id="RAH80912.1"/>
    </source>
</evidence>
<sequence>MDPLNLRCQFFLVSFFPSSHFGCIVALVQVGRQSLFCSIRFPVSPSLAVLSCLFLIEILY</sequence>
<keyword evidence="1" id="KW-0472">Membrane</keyword>
<gene>
    <name evidence="2" type="ORF">BO86DRAFT_117731</name>
</gene>
<feature type="transmembrane region" description="Helical" evidence="1">
    <location>
        <begin position="12"/>
        <end position="31"/>
    </location>
</feature>
<keyword evidence="1" id="KW-0812">Transmembrane</keyword>
<reference evidence="2 3" key="1">
    <citation type="submission" date="2018-02" db="EMBL/GenBank/DDBJ databases">
        <title>The genomes of Aspergillus section Nigri reveals drivers in fungal speciation.</title>
        <authorList>
            <consortium name="DOE Joint Genome Institute"/>
            <person name="Vesth T.C."/>
            <person name="Nybo J."/>
            <person name="Theobald S."/>
            <person name="Brandl J."/>
            <person name="Frisvad J.C."/>
            <person name="Nielsen K.F."/>
            <person name="Lyhne E.K."/>
            <person name="Kogle M.E."/>
            <person name="Kuo A."/>
            <person name="Riley R."/>
            <person name="Clum A."/>
            <person name="Nolan M."/>
            <person name="Lipzen A."/>
            <person name="Salamov A."/>
            <person name="Henrissat B."/>
            <person name="Wiebenga A."/>
            <person name="De vries R.P."/>
            <person name="Grigoriev I.V."/>
            <person name="Mortensen U.H."/>
            <person name="Andersen M.R."/>
            <person name="Baker S.E."/>
        </authorList>
    </citation>
    <scope>NUCLEOTIDE SEQUENCE [LARGE SCALE GENOMIC DNA]</scope>
    <source>
        <strain evidence="2 3">CBS 114.51</strain>
    </source>
</reference>
<feature type="transmembrane region" description="Helical" evidence="1">
    <location>
        <begin position="43"/>
        <end position="59"/>
    </location>
</feature>
<dbReference type="RefSeq" id="XP_025526806.1">
    <property type="nucleotide sequence ID" value="XM_025665978.1"/>
</dbReference>
<protein>
    <submittedName>
        <fullName evidence="2">Uncharacterized protein</fullName>
    </submittedName>
</protein>
<evidence type="ECO:0000256" key="1">
    <source>
        <dbReference type="SAM" id="Phobius"/>
    </source>
</evidence>
<keyword evidence="1" id="KW-1133">Transmembrane helix</keyword>
<accession>A0A8T8WZU9</accession>